<dbReference type="PANTHER" id="PTHR43713">
    <property type="entry name" value="GLUTAMATE-1-SEMIALDEHYDE 2,1-AMINOMUTASE"/>
    <property type="match status" value="1"/>
</dbReference>
<dbReference type="PANTHER" id="PTHR43713:SF3">
    <property type="entry name" value="GLUTAMATE-1-SEMIALDEHYDE 2,1-AMINOMUTASE 1, CHLOROPLASTIC-RELATED"/>
    <property type="match status" value="1"/>
</dbReference>
<proteinExistence type="inferred from homology"/>
<dbReference type="Gene3D" id="3.40.640.10">
    <property type="entry name" value="Type I PLP-dependent aspartate aminotransferase-like (Major domain)"/>
    <property type="match status" value="1"/>
</dbReference>
<evidence type="ECO:0000256" key="3">
    <source>
        <dbReference type="RuleBase" id="RU003560"/>
    </source>
</evidence>
<dbReference type="PROSITE" id="PS00600">
    <property type="entry name" value="AA_TRANSFER_CLASS_3"/>
    <property type="match status" value="1"/>
</dbReference>
<dbReference type="GO" id="GO:0030170">
    <property type="term" value="F:pyridoxal phosphate binding"/>
    <property type="evidence" value="ECO:0007669"/>
    <property type="project" value="InterPro"/>
</dbReference>
<organism evidence="4">
    <name type="scientific">Paenibacillus ihbetae</name>
    <dbReference type="NCBI Taxonomy" id="1870820"/>
    <lineage>
        <taxon>Bacteria</taxon>
        <taxon>Bacillati</taxon>
        <taxon>Bacillota</taxon>
        <taxon>Bacilli</taxon>
        <taxon>Bacillales</taxon>
        <taxon>Paenibacillaceae</taxon>
        <taxon>Paenibacillus</taxon>
    </lineage>
</organism>
<evidence type="ECO:0000256" key="2">
    <source>
        <dbReference type="ARBA" id="ARBA00022898"/>
    </source>
</evidence>
<accession>A0A1B2DU80</accession>
<dbReference type="InterPro" id="IPR049704">
    <property type="entry name" value="Aminotrans_3_PPA_site"/>
</dbReference>
<sequence>MNRYRQSEELLNRSRRVLAGGVSSTLRAAMKPIPLYAVAGRGARIQDADGHTYIDYLLAYGPLILGHGHEPTVERLLSSMRNGLAYGLQHQGEIELAELLTEVLPCADQVAFSGSGTEAVMLALRLARAYTNRRRIIRFHGHYHGWSDTIFTSFPSTDMKASRKRNVLSQVIRYDNDTHPTEARVIPGTGGQSEAALQDIILLPWNDAEALKDAVALYGSTVAAIISEPVMCNSGCIMPKPGYLELMRELTAANGIVMILDEVITGFRFGLGGAHGVFRIMPDLVTIGKAMGGGIAISGVAGRADIMELIADGTVSHLGTLNGNCVATTAAVATINELSRDGGAVFARMEKSAADLSEGLRQAMKDHDIQGIVNQAGPVFHLMFTTERQVDSFEAFQKRDADLYITFAQEMLEEGVLLRPNGLWYVSAAHGEAEIRETLAAANRVFARWGEDKS</sequence>
<dbReference type="AlphaFoldDB" id="A0A1B2DU80"/>
<dbReference type="Pfam" id="PF00202">
    <property type="entry name" value="Aminotran_3"/>
    <property type="match status" value="1"/>
</dbReference>
<evidence type="ECO:0000256" key="1">
    <source>
        <dbReference type="ARBA" id="ARBA00001933"/>
    </source>
</evidence>
<dbReference type="SUPFAM" id="SSF53383">
    <property type="entry name" value="PLP-dependent transferases"/>
    <property type="match status" value="1"/>
</dbReference>
<dbReference type="CDD" id="cd00610">
    <property type="entry name" value="OAT_like"/>
    <property type="match status" value="1"/>
</dbReference>
<dbReference type="RefSeq" id="WP_099476402.1">
    <property type="nucleotide sequence ID" value="NZ_CP016809.1"/>
</dbReference>
<dbReference type="InterPro" id="IPR005814">
    <property type="entry name" value="Aminotrans_3"/>
</dbReference>
<protein>
    <submittedName>
        <fullName evidence="4">Class III aminotransferase</fullName>
    </submittedName>
</protein>
<dbReference type="Gene3D" id="3.90.1150.10">
    <property type="entry name" value="Aspartate Aminotransferase, domain 1"/>
    <property type="match status" value="1"/>
</dbReference>
<dbReference type="InterPro" id="IPR015421">
    <property type="entry name" value="PyrdxlP-dep_Trfase_major"/>
</dbReference>
<comment type="similarity">
    <text evidence="3">Belongs to the class-III pyridoxal-phosphate-dependent aminotransferase family.</text>
</comment>
<name>A0A1B2DU80_9BACL</name>
<dbReference type="InterPro" id="IPR015422">
    <property type="entry name" value="PyrdxlP-dep_Trfase_small"/>
</dbReference>
<keyword evidence="2 3" id="KW-0663">Pyridoxal phosphate</keyword>
<comment type="cofactor">
    <cofactor evidence="1">
        <name>pyridoxal 5'-phosphate</name>
        <dbReference type="ChEBI" id="CHEBI:597326"/>
    </cofactor>
</comment>
<reference evidence="4" key="1">
    <citation type="submission" date="2016-08" db="EMBL/GenBank/DDBJ databases">
        <title>Complete Genome Seqeunce of Paenibacillus sp. nov. IHBB 9852 from high altitute lake of Indian trans-Himalayas.</title>
        <authorList>
            <person name="Kiran S."/>
            <person name="Swarnkar M.K."/>
            <person name="Rana A."/>
            <person name="Tewari R."/>
            <person name="Gulati A."/>
        </authorList>
    </citation>
    <scope>NUCLEOTIDE SEQUENCE [LARGE SCALE GENOMIC DNA]</scope>
    <source>
        <strain evidence="4">IHBB 9852</strain>
    </source>
</reference>
<dbReference type="GO" id="GO:0008483">
    <property type="term" value="F:transaminase activity"/>
    <property type="evidence" value="ECO:0007669"/>
    <property type="project" value="UniProtKB-KW"/>
</dbReference>
<keyword evidence="4" id="KW-0032">Aminotransferase</keyword>
<dbReference type="EMBL" id="CP016809">
    <property type="protein sequence ID" value="ANY71247.1"/>
    <property type="molecule type" value="Genomic_DNA"/>
</dbReference>
<evidence type="ECO:0000313" key="4">
    <source>
        <dbReference type="EMBL" id="ANY71247.1"/>
    </source>
</evidence>
<keyword evidence="4" id="KW-0808">Transferase</keyword>
<dbReference type="InterPro" id="IPR015424">
    <property type="entry name" value="PyrdxlP-dep_Trfase"/>
</dbReference>
<gene>
    <name evidence="4" type="ORF">BBD41_00835</name>
</gene>
<dbReference type="KEGG" id="pib:BBD41_00835"/>